<dbReference type="SUPFAM" id="SSF57850">
    <property type="entry name" value="RING/U-box"/>
    <property type="match status" value="2"/>
</dbReference>
<evidence type="ECO:0000256" key="4">
    <source>
        <dbReference type="SAM" id="Coils"/>
    </source>
</evidence>
<dbReference type="InterPro" id="IPR017907">
    <property type="entry name" value="Znf_RING_CS"/>
</dbReference>
<dbReference type="Gene3D" id="3.30.40.10">
    <property type="entry name" value="Zinc/RING finger domain, C3HC4 (zinc finger)"/>
    <property type="match status" value="1"/>
</dbReference>
<evidence type="ECO:0008006" key="8">
    <source>
        <dbReference type="Google" id="ProtNLM"/>
    </source>
</evidence>
<evidence type="ECO:0000256" key="1">
    <source>
        <dbReference type="ARBA" id="ARBA00022723"/>
    </source>
</evidence>
<sequence length="697" mass="78438">MDQKADATRAADSMNSDPPLELDDINYVTEVLQIPQHQPETWLDEELEAKAISLGLSVSRPTTPNVRNTFSTQSASTVATYAYPGRNSSIASNRSTSTSLTNHSSVFGVSGHKPLPHNPRSASTSQSRELDYHPYEAILRDADGKFAQTQLSLTFLPDNISSSKMSSAPRRRSLFSLPPGIKDKIKRRKSSLSLATPRYNPPRVSRVDSSRRDLLTTIHRVCNSCTADLNSLSVLHHLPCGHEYCLGCLTDMVKTATVDESKMPPRCCTQPVPAVTIQELLDLEIQEAFLEAVERLSAPKESGLFCIDRLCGEYLPRGRLNLKHPSTRTCLKCGASICISCKQTAHAMNWDCPGSSRAVQDLKGSGGTLLRRCYKCGRMANPIPQDPYVICECHAHFCYTCGAVWDGQNGCPNLCNAVLSTAAHNSFPENQALEDSVETLQAEKRTKEHPDFQLIRQTEQDELGRFLDFLGKSKESMRERQSVQRQALLTKYVVLEDAMNERHARAANQLEDRQISGEMELRNTLEQSKRSLLIRLKHMEAYCHGLGQSPTSPDFPPRTVTERDLRELGQQYNIRDNMDHLHQAKINVLRDRQSKQMAELLAQQEAELENLQQEREIELKWLAAQFIQEDDLLNHTFMARQRRMTRRWELGNRILCKELEQKHGTVFVYVPPPAWPKDNGDARATAVTEGAESLTTQ</sequence>
<gene>
    <name evidence="6" type="ORF">S7711_00504</name>
</gene>
<name>A0A084ATJ0_STACB</name>
<dbReference type="GO" id="GO:0008270">
    <property type="term" value="F:zinc ion binding"/>
    <property type="evidence" value="ECO:0007669"/>
    <property type="project" value="UniProtKB-KW"/>
</dbReference>
<feature type="region of interest" description="Disordered" evidence="5">
    <location>
        <begin position="108"/>
        <end position="128"/>
    </location>
</feature>
<keyword evidence="4" id="KW-0175">Coiled coil</keyword>
<dbReference type="PANTHER" id="PTHR11685">
    <property type="entry name" value="RBR FAMILY RING FINGER AND IBR DOMAIN-CONTAINING"/>
    <property type="match status" value="1"/>
</dbReference>
<dbReference type="OrthoDB" id="9977870at2759"/>
<feature type="region of interest" description="Disordered" evidence="5">
    <location>
        <begin position="1"/>
        <end position="21"/>
    </location>
</feature>
<dbReference type="Gene3D" id="1.20.120.1750">
    <property type="match status" value="1"/>
</dbReference>
<evidence type="ECO:0000313" key="6">
    <source>
        <dbReference type="EMBL" id="KEY68619.1"/>
    </source>
</evidence>
<protein>
    <recommendedName>
        <fullName evidence="8">RING-type domain-containing protein</fullName>
    </recommendedName>
</protein>
<dbReference type="EMBL" id="KL648566">
    <property type="protein sequence ID" value="KEY68619.1"/>
    <property type="molecule type" value="Genomic_DNA"/>
</dbReference>
<dbReference type="InterPro" id="IPR031127">
    <property type="entry name" value="E3_UB_ligase_RBR"/>
</dbReference>
<feature type="region of interest" description="Disordered" evidence="5">
    <location>
        <begin position="677"/>
        <end position="697"/>
    </location>
</feature>
<keyword evidence="3" id="KW-0862">Zinc</keyword>
<dbReference type="HOGENOM" id="CLU_025203_1_0_1"/>
<dbReference type="InterPro" id="IPR013083">
    <property type="entry name" value="Znf_RING/FYVE/PHD"/>
</dbReference>
<dbReference type="PROSITE" id="PS00518">
    <property type="entry name" value="ZF_RING_1"/>
    <property type="match status" value="1"/>
</dbReference>
<keyword evidence="2" id="KW-0863">Zinc-finger</keyword>
<keyword evidence="1" id="KW-0479">Metal-binding</keyword>
<organism evidence="6 7">
    <name type="scientific">Stachybotrys chartarum (strain CBS 109288 / IBT 7711)</name>
    <name type="common">Toxic black mold</name>
    <name type="synonym">Stilbospora chartarum</name>
    <dbReference type="NCBI Taxonomy" id="1280523"/>
    <lineage>
        <taxon>Eukaryota</taxon>
        <taxon>Fungi</taxon>
        <taxon>Dikarya</taxon>
        <taxon>Ascomycota</taxon>
        <taxon>Pezizomycotina</taxon>
        <taxon>Sordariomycetes</taxon>
        <taxon>Hypocreomycetidae</taxon>
        <taxon>Hypocreales</taxon>
        <taxon>Stachybotryaceae</taxon>
        <taxon>Stachybotrys</taxon>
    </lineage>
</organism>
<evidence type="ECO:0000256" key="5">
    <source>
        <dbReference type="SAM" id="MobiDB-lite"/>
    </source>
</evidence>
<evidence type="ECO:0000256" key="2">
    <source>
        <dbReference type="ARBA" id="ARBA00022771"/>
    </source>
</evidence>
<dbReference type="AlphaFoldDB" id="A0A084ATJ0"/>
<dbReference type="GO" id="GO:0016567">
    <property type="term" value="P:protein ubiquitination"/>
    <property type="evidence" value="ECO:0007669"/>
    <property type="project" value="InterPro"/>
</dbReference>
<feature type="coiled-coil region" evidence="4">
    <location>
        <begin position="594"/>
        <end position="621"/>
    </location>
</feature>
<dbReference type="Proteomes" id="UP000028045">
    <property type="component" value="Unassembled WGS sequence"/>
</dbReference>
<keyword evidence="7" id="KW-1185">Reference proteome</keyword>
<reference evidence="6 7" key="1">
    <citation type="journal article" date="2014" name="BMC Genomics">
        <title>Comparative genome sequencing reveals chemotype-specific gene clusters in the toxigenic black mold Stachybotrys.</title>
        <authorList>
            <person name="Semeiks J."/>
            <person name="Borek D."/>
            <person name="Otwinowski Z."/>
            <person name="Grishin N.V."/>
        </authorList>
    </citation>
    <scope>NUCLEOTIDE SEQUENCE [LARGE SCALE GENOMIC DNA]</scope>
    <source>
        <strain evidence="7">CBS 109288 / IBT 7711</strain>
    </source>
</reference>
<evidence type="ECO:0000256" key="3">
    <source>
        <dbReference type="ARBA" id="ARBA00022833"/>
    </source>
</evidence>
<accession>A0A084ATJ0</accession>
<dbReference type="GO" id="GO:0004842">
    <property type="term" value="F:ubiquitin-protein transferase activity"/>
    <property type="evidence" value="ECO:0007669"/>
    <property type="project" value="InterPro"/>
</dbReference>
<proteinExistence type="predicted"/>
<evidence type="ECO:0000313" key="7">
    <source>
        <dbReference type="Proteomes" id="UP000028045"/>
    </source>
</evidence>